<organism evidence="3">
    <name type="scientific">Thelazia callipaeda</name>
    <name type="common">Oriental eyeworm</name>
    <name type="synonym">Parasitic nematode</name>
    <dbReference type="NCBI Taxonomy" id="103827"/>
    <lineage>
        <taxon>Eukaryota</taxon>
        <taxon>Metazoa</taxon>
        <taxon>Ecdysozoa</taxon>
        <taxon>Nematoda</taxon>
        <taxon>Chromadorea</taxon>
        <taxon>Rhabditida</taxon>
        <taxon>Spirurina</taxon>
        <taxon>Spiruromorpha</taxon>
        <taxon>Thelazioidea</taxon>
        <taxon>Thelaziidae</taxon>
        <taxon>Thelazia</taxon>
    </lineage>
</organism>
<reference evidence="3" key="1">
    <citation type="submission" date="2017-02" db="UniProtKB">
        <authorList>
            <consortium name="WormBaseParasite"/>
        </authorList>
    </citation>
    <scope>IDENTIFICATION</scope>
</reference>
<name>A0A0N5DC46_THECL</name>
<evidence type="ECO:0000313" key="3">
    <source>
        <dbReference type="WBParaSite" id="TCLT_0001076501-mRNA-1"/>
    </source>
</evidence>
<evidence type="ECO:0000313" key="1">
    <source>
        <dbReference type="EMBL" id="VDN08463.1"/>
    </source>
</evidence>
<gene>
    <name evidence="1" type="ORF">TCLT_LOCUS10747</name>
</gene>
<accession>A0A0N5DC46</accession>
<evidence type="ECO:0000313" key="2">
    <source>
        <dbReference type="Proteomes" id="UP000276776"/>
    </source>
</evidence>
<reference evidence="1 2" key="2">
    <citation type="submission" date="2018-11" db="EMBL/GenBank/DDBJ databases">
        <authorList>
            <consortium name="Pathogen Informatics"/>
        </authorList>
    </citation>
    <scope>NUCLEOTIDE SEQUENCE [LARGE SCALE GENOMIC DNA]</scope>
</reference>
<dbReference type="EMBL" id="UYYF01005324">
    <property type="protein sequence ID" value="VDN08463.1"/>
    <property type="molecule type" value="Genomic_DNA"/>
</dbReference>
<dbReference type="AlphaFoldDB" id="A0A0N5DC46"/>
<protein>
    <submittedName>
        <fullName evidence="1 3">Uncharacterized protein</fullName>
    </submittedName>
</protein>
<dbReference type="WBParaSite" id="TCLT_0001076501-mRNA-1">
    <property type="protein sequence ID" value="TCLT_0001076501-mRNA-1"/>
    <property type="gene ID" value="TCLT_0001076501"/>
</dbReference>
<keyword evidence="2" id="KW-1185">Reference proteome</keyword>
<proteinExistence type="predicted"/>
<sequence>MICDICECRSDLLKGWRSDKAAVWSPLLKISSDKWMLEEKRPYLLMQAPNEKESGQEMGDLILRKRTVETFEIAVSSPLRYFESAPEAFITHILEGLPDLLKCWKADK</sequence>
<dbReference type="Proteomes" id="UP000276776">
    <property type="component" value="Unassembled WGS sequence"/>
</dbReference>